<feature type="region of interest" description="Disordered" evidence="1">
    <location>
        <begin position="184"/>
        <end position="205"/>
    </location>
</feature>
<dbReference type="EMBL" id="RCZG01000001">
    <property type="protein sequence ID" value="TPG37152.1"/>
    <property type="molecule type" value="Genomic_DNA"/>
</dbReference>
<reference evidence="3 4" key="1">
    <citation type="journal article" date="2019" name="Environ. Microbiol.">
        <title>Species interactions and distinct microbial communities in high Arctic permafrost affected cryosols are associated with the CH4 and CO2 gas fluxes.</title>
        <authorList>
            <person name="Altshuler I."/>
            <person name="Hamel J."/>
            <person name="Turney S."/>
            <person name="Magnuson E."/>
            <person name="Levesque R."/>
            <person name="Greer C."/>
            <person name="Whyte L.G."/>
        </authorList>
    </citation>
    <scope>NUCLEOTIDE SEQUENCE [LARGE SCALE GENOMIC DNA]</scope>
    <source>
        <strain evidence="3 4">S5.20</strain>
    </source>
</reference>
<dbReference type="InterPro" id="IPR029058">
    <property type="entry name" value="AB_hydrolase_fold"/>
</dbReference>
<dbReference type="OrthoDB" id="5969911at2"/>
<evidence type="ECO:0000313" key="4">
    <source>
        <dbReference type="Proteomes" id="UP000320095"/>
    </source>
</evidence>
<proteinExistence type="predicted"/>
<comment type="caution">
    <text evidence="3">The sequence shown here is derived from an EMBL/GenBank/DDBJ whole genome shotgun (WGS) entry which is preliminary data.</text>
</comment>
<dbReference type="SUPFAM" id="SSF53474">
    <property type="entry name" value="alpha/beta-Hydrolases"/>
    <property type="match status" value="1"/>
</dbReference>
<dbReference type="InterPro" id="IPR010427">
    <property type="entry name" value="DUF1023"/>
</dbReference>
<keyword evidence="4" id="KW-1185">Reference proteome</keyword>
<evidence type="ECO:0000313" key="3">
    <source>
        <dbReference type="EMBL" id="TPG37152.1"/>
    </source>
</evidence>
<feature type="region of interest" description="Disordered" evidence="1">
    <location>
        <begin position="557"/>
        <end position="585"/>
    </location>
</feature>
<name>A0A502EJK3_9MYCO</name>
<evidence type="ECO:0000259" key="2">
    <source>
        <dbReference type="Pfam" id="PF06259"/>
    </source>
</evidence>
<gene>
    <name evidence="3" type="ORF">EAH80_04750</name>
</gene>
<feature type="compositionally biased region" description="Pro residues" evidence="1">
    <location>
        <begin position="184"/>
        <end position="195"/>
    </location>
</feature>
<organism evidence="3 4">
    <name type="scientific">Mycolicibacterium hodleri</name>
    <dbReference type="NCBI Taxonomy" id="49897"/>
    <lineage>
        <taxon>Bacteria</taxon>
        <taxon>Bacillati</taxon>
        <taxon>Actinomycetota</taxon>
        <taxon>Actinomycetes</taxon>
        <taxon>Mycobacteriales</taxon>
        <taxon>Mycobacteriaceae</taxon>
        <taxon>Mycolicibacterium</taxon>
    </lineage>
</organism>
<dbReference type="AlphaFoldDB" id="A0A502EJK3"/>
<evidence type="ECO:0000256" key="1">
    <source>
        <dbReference type="SAM" id="MobiDB-lite"/>
    </source>
</evidence>
<feature type="compositionally biased region" description="Pro residues" evidence="1">
    <location>
        <begin position="562"/>
        <end position="585"/>
    </location>
</feature>
<dbReference type="Pfam" id="PF06259">
    <property type="entry name" value="Abhydrolase_8"/>
    <property type="match status" value="1"/>
</dbReference>
<dbReference type="Proteomes" id="UP000320095">
    <property type="component" value="Unassembled WGS sequence"/>
</dbReference>
<protein>
    <recommendedName>
        <fullName evidence="2">DUF1023 domain-containing protein</fullName>
    </recommendedName>
</protein>
<sequence>MPSRQWIWDCSRAAAAVTVSVEDIDRWNAGDVREVFHATRNRAEAAFEASNGIANLPAFGTWGGDASEAAKTAIGQTRWDLDAHGNEALAVAQAASKAADDVEQVKSDLAQLRCDADGMGMAIDPIGSTVEAGPGSAGADPMEIMLKQMQLQERLNAILAEGARVDAELAKAIDMAIGKEPIPNAGPPVGVPSVPPKSTNPKDVKRWWDSLTPTRREDLAHYRPVEIGNLEGVPSAIREQVNAARLPGEISKAQATVDALDAHHVGHPNPSQLYANEAAHNKLADLQQLQITLRNHPGTGLLLLDTTSNQKNVLAAVATGDVDNAKQVGVTVGGMTTNVRGSVDGMTGEIIAQHDQAVELRQLAGGVPNPDSVATIAWLGYEAPGMNLDVTDDAMAKAGAGPLNHFLQGVGATSNIPDQELTAFGHSYGSLTTSLALQEGGAPVDNVVLYGSPGGELANASQLGVAPGHAYFMDGVTDGVPTTIANMGSFGPPLSDVPGFTELSVNSGAGLPAPYGDGQWHERAYGHSEYPRFGDNGELRMSGYNMAAVLAGLPDDTIAPPQNLPPPTFPLGPRGFPVPNPDYHP</sequence>
<accession>A0A502EJK3</accession>
<feature type="domain" description="DUF1023" evidence="2">
    <location>
        <begin position="311"/>
        <end position="485"/>
    </location>
</feature>